<reference evidence="2 3" key="1">
    <citation type="submission" date="2014-02" db="EMBL/GenBank/DDBJ databases">
        <title>The genome sequence of Colletotrichum fioriniae PJ7.</title>
        <authorList>
            <person name="Baroncelli R."/>
            <person name="Thon M.R."/>
        </authorList>
    </citation>
    <scope>NUCLEOTIDE SEQUENCE [LARGE SCALE GENOMIC DNA]</scope>
    <source>
        <strain evidence="2 3">PJ7</strain>
    </source>
</reference>
<gene>
    <name evidence="2" type="ORF">CFIO01_11863</name>
</gene>
<dbReference type="EMBL" id="JARH01000031">
    <property type="protein sequence ID" value="EXF86104.1"/>
    <property type="molecule type" value="Genomic_DNA"/>
</dbReference>
<proteinExistence type="predicted"/>
<evidence type="ECO:0000313" key="3">
    <source>
        <dbReference type="Proteomes" id="UP000020467"/>
    </source>
</evidence>
<organism evidence="2 3">
    <name type="scientific">Colletotrichum fioriniae PJ7</name>
    <dbReference type="NCBI Taxonomy" id="1445577"/>
    <lineage>
        <taxon>Eukaryota</taxon>
        <taxon>Fungi</taxon>
        <taxon>Dikarya</taxon>
        <taxon>Ascomycota</taxon>
        <taxon>Pezizomycotina</taxon>
        <taxon>Sordariomycetes</taxon>
        <taxon>Hypocreomycetidae</taxon>
        <taxon>Glomerellales</taxon>
        <taxon>Glomerellaceae</taxon>
        <taxon>Colletotrichum</taxon>
        <taxon>Colletotrichum acutatum species complex</taxon>
    </lineage>
</organism>
<comment type="caution">
    <text evidence="2">The sequence shown here is derived from an EMBL/GenBank/DDBJ whole genome shotgun (WGS) entry which is preliminary data.</text>
</comment>
<protein>
    <submittedName>
        <fullName evidence="2">Uncharacterized protein</fullName>
    </submittedName>
</protein>
<dbReference type="HOGENOM" id="CLU_980078_0_0_1"/>
<sequence>MTVTRSARHWPSIANEPRFSTTATPLDPWSYPPTPELPARDLRLLPGSKQDNDQGYRVSSGYRAGMWPTTLPSLPQYFVLDDECEPATGAAFAKLFLAGSPSGTSPEPGRHATTMAKVVQADRAISVPVAARRRNAGQTGKPAAAAAAAAAADARSRSRLLSRSTVVDLILGCVARRSVHTLVKTYHNMAPQAEVGGNLYTIPTFAPAGRVLFWAAAVLTQRVHVAGTSSTPATYKPLDDWWMSTLPRLEGEEKKERRRIKGRKNDSYDYLTPVETPSFFTQEQ</sequence>
<name>A0A010S5R9_9PEZI</name>
<evidence type="ECO:0000313" key="2">
    <source>
        <dbReference type="EMBL" id="EXF86104.1"/>
    </source>
</evidence>
<keyword evidence="3" id="KW-1185">Reference proteome</keyword>
<feature type="region of interest" description="Disordered" evidence="1">
    <location>
        <begin position="14"/>
        <end position="57"/>
    </location>
</feature>
<dbReference type="Proteomes" id="UP000020467">
    <property type="component" value="Unassembled WGS sequence"/>
</dbReference>
<dbReference type="KEGG" id="cfj:CFIO01_11863"/>
<accession>A0A010S5R9</accession>
<evidence type="ECO:0000256" key="1">
    <source>
        <dbReference type="SAM" id="MobiDB-lite"/>
    </source>
</evidence>
<dbReference type="AlphaFoldDB" id="A0A010S5R9"/>